<organism evidence="1">
    <name type="scientific">marine metagenome</name>
    <dbReference type="NCBI Taxonomy" id="408172"/>
    <lineage>
        <taxon>unclassified sequences</taxon>
        <taxon>metagenomes</taxon>
        <taxon>ecological metagenomes</taxon>
    </lineage>
</organism>
<gene>
    <name evidence="1" type="ORF">METZ01_LOCUS383441</name>
</gene>
<accession>A0A382U9B3</accession>
<evidence type="ECO:0000313" key="1">
    <source>
        <dbReference type="EMBL" id="SVD30587.1"/>
    </source>
</evidence>
<dbReference type="EMBL" id="UINC01142321">
    <property type="protein sequence ID" value="SVD30587.1"/>
    <property type="molecule type" value="Genomic_DNA"/>
</dbReference>
<reference evidence="1" key="1">
    <citation type="submission" date="2018-05" db="EMBL/GenBank/DDBJ databases">
        <authorList>
            <person name="Lanie J.A."/>
            <person name="Ng W.-L."/>
            <person name="Kazmierczak K.M."/>
            <person name="Andrzejewski T.M."/>
            <person name="Davidsen T.M."/>
            <person name="Wayne K.J."/>
            <person name="Tettelin H."/>
            <person name="Glass J.I."/>
            <person name="Rusch D."/>
            <person name="Podicherti R."/>
            <person name="Tsui H.-C.T."/>
            <person name="Winkler M.E."/>
        </authorList>
    </citation>
    <scope>NUCLEOTIDE SEQUENCE</scope>
</reference>
<name>A0A382U9B3_9ZZZZ</name>
<proteinExistence type="predicted"/>
<sequence length="62" mass="7224">MAVPHNLWNPVLRTAVETYTKASLIALSQPERRYIEIFKKYRGKIGLNIPLIPRTLILEFKT</sequence>
<protein>
    <submittedName>
        <fullName evidence="1">Uncharacterized protein</fullName>
    </submittedName>
</protein>
<dbReference type="AlphaFoldDB" id="A0A382U9B3"/>